<evidence type="ECO:0000256" key="4">
    <source>
        <dbReference type="SAM" id="SignalP"/>
    </source>
</evidence>
<name>A0A8J5EA48_ZINOF</name>
<dbReference type="SMART" id="SM00856">
    <property type="entry name" value="PMEI"/>
    <property type="match status" value="1"/>
</dbReference>
<dbReference type="EMBL" id="JACMSC010000022">
    <property type="protein sequence ID" value="KAG6468600.1"/>
    <property type="molecule type" value="Genomic_DNA"/>
</dbReference>
<evidence type="ECO:0000313" key="6">
    <source>
        <dbReference type="EMBL" id="KAG6468600.1"/>
    </source>
</evidence>
<reference evidence="6 7" key="1">
    <citation type="submission" date="2020-08" db="EMBL/GenBank/DDBJ databases">
        <title>Plant Genome Project.</title>
        <authorList>
            <person name="Zhang R.-G."/>
        </authorList>
    </citation>
    <scope>NUCLEOTIDE SEQUENCE [LARGE SCALE GENOMIC DNA]</scope>
    <source>
        <tissue evidence="6">Rhizome</tissue>
    </source>
</reference>
<feature type="chain" id="PRO_5035203395" description="Pectinesterase inhibitor domain-containing protein" evidence="4">
    <location>
        <begin position="26"/>
        <end position="178"/>
    </location>
</feature>
<dbReference type="NCBIfam" id="TIGR01614">
    <property type="entry name" value="PME_inhib"/>
    <property type="match status" value="1"/>
</dbReference>
<dbReference type="OrthoDB" id="1872906at2759"/>
<accession>A0A8J5EA48</accession>
<evidence type="ECO:0000256" key="3">
    <source>
        <dbReference type="ARBA" id="ARBA00038471"/>
    </source>
</evidence>
<dbReference type="InterPro" id="IPR034088">
    <property type="entry name" value="Pla_a_1-like"/>
</dbReference>
<organism evidence="6 7">
    <name type="scientific">Zingiber officinale</name>
    <name type="common">Ginger</name>
    <name type="synonym">Amomum zingiber</name>
    <dbReference type="NCBI Taxonomy" id="94328"/>
    <lineage>
        <taxon>Eukaryota</taxon>
        <taxon>Viridiplantae</taxon>
        <taxon>Streptophyta</taxon>
        <taxon>Embryophyta</taxon>
        <taxon>Tracheophyta</taxon>
        <taxon>Spermatophyta</taxon>
        <taxon>Magnoliopsida</taxon>
        <taxon>Liliopsida</taxon>
        <taxon>Zingiberales</taxon>
        <taxon>Zingiberaceae</taxon>
        <taxon>Zingiber</taxon>
    </lineage>
</organism>
<proteinExistence type="inferred from homology"/>
<evidence type="ECO:0000256" key="1">
    <source>
        <dbReference type="ARBA" id="ARBA00022729"/>
    </source>
</evidence>
<dbReference type="InterPro" id="IPR006501">
    <property type="entry name" value="Pectinesterase_inhib_dom"/>
</dbReference>
<dbReference type="Proteomes" id="UP000734854">
    <property type="component" value="Unassembled WGS sequence"/>
</dbReference>
<gene>
    <name evidence="6" type="ORF">ZIOFF_073288</name>
</gene>
<comment type="similarity">
    <text evidence="3">Belongs to the PMEI family.</text>
</comment>
<dbReference type="FunFam" id="1.20.140.40:FF:000002">
    <property type="entry name" value="Putative invertase inhibitor"/>
    <property type="match status" value="1"/>
</dbReference>
<dbReference type="GO" id="GO:0004857">
    <property type="term" value="F:enzyme inhibitor activity"/>
    <property type="evidence" value="ECO:0007669"/>
    <property type="project" value="InterPro"/>
</dbReference>
<keyword evidence="7" id="KW-1185">Reference proteome</keyword>
<dbReference type="CDD" id="cd15795">
    <property type="entry name" value="PMEI-Pla_a_1_like"/>
    <property type="match status" value="1"/>
</dbReference>
<dbReference type="AlphaFoldDB" id="A0A8J5EA48"/>
<dbReference type="GO" id="GO:0005576">
    <property type="term" value="C:extracellular region"/>
    <property type="evidence" value="ECO:0007669"/>
    <property type="project" value="UniProtKB-ARBA"/>
</dbReference>
<comment type="caution">
    <text evidence="6">The sequence shown here is derived from an EMBL/GenBank/DDBJ whole genome shotgun (WGS) entry which is preliminary data.</text>
</comment>
<evidence type="ECO:0000313" key="7">
    <source>
        <dbReference type="Proteomes" id="UP000734854"/>
    </source>
</evidence>
<keyword evidence="2" id="KW-1015">Disulfide bond</keyword>
<feature type="domain" description="Pectinesterase inhibitor" evidence="5">
    <location>
        <begin position="22"/>
        <end position="174"/>
    </location>
</feature>
<evidence type="ECO:0000256" key="2">
    <source>
        <dbReference type="ARBA" id="ARBA00023157"/>
    </source>
</evidence>
<keyword evidence="1 4" id="KW-0732">Signal</keyword>
<dbReference type="Pfam" id="PF04043">
    <property type="entry name" value="PMEI"/>
    <property type="match status" value="1"/>
</dbReference>
<protein>
    <recommendedName>
        <fullName evidence="5">Pectinesterase inhibitor domain-containing protein</fullName>
    </recommendedName>
</protein>
<dbReference type="PANTHER" id="PTHR35357:SF8">
    <property type="entry name" value="OS01G0111000 PROTEIN"/>
    <property type="match status" value="1"/>
</dbReference>
<dbReference type="PANTHER" id="PTHR35357">
    <property type="entry name" value="OS02G0537100 PROTEIN"/>
    <property type="match status" value="1"/>
</dbReference>
<evidence type="ECO:0000259" key="5">
    <source>
        <dbReference type="SMART" id="SM00856"/>
    </source>
</evidence>
<feature type="signal peptide" evidence="4">
    <location>
        <begin position="1"/>
        <end position="25"/>
    </location>
</feature>
<sequence>MMKRQATAFALAALLLLLLSPVAHASVESICKTITKKDPTGIVYHFCVKTLKSIIPEIDAVNVRGLAFIATKLSSIQATHVTEKIKELLKSSQDNAEKESLSTCNKEYSNLIDNLDSALSAIKESRKDDAVKNLTSSADAPRDCEKAFKDTGAMSPLEVEDGVQRFLSAIALGITKLI</sequence>